<dbReference type="GO" id="GO:0016491">
    <property type="term" value="F:oxidoreductase activity"/>
    <property type="evidence" value="ECO:0007669"/>
    <property type="project" value="TreeGrafter"/>
</dbReference>
<proteinExistence type="predicted"/>
<comment type="caution">
    <text evidence="1">The sequence shown here is derived from an EMBL/GenBank/DDBJ whole genome shotgun (WGS) entry which is preliminary data.</text>
</comment>
<dbReference type="SMART" id="SM00567">
    <property type="entry name" value="EZ_HEAT"/>
    <property type="match status" value="4"/>
</dbReference>
<name>A0A523UXM5_UNCT6</name>
<dbReference type="InterPro" id="IPR016024">
    <property type="entry name" value="ARM-type_fold"/>
</dbReference>
<protein>
    <submittedName>
        <fullName evidence="1">HEAT repeat domain-containing protein</fullName>
    </submittedName>
</protein>
<dbReference type="Gene3D" id="1.25.10.10">
    <property type="entry name" value="Leucine-rich Repeat Variant"/>
    <property type="match status" value="2"/>
</dbReference>
<evidence type="ECO:0000313" key="2">
    <source>
        <dbReference type="Proteomes" id="UP000315525"/>
    </source>
</evidence>
<dbReference type="AlphaFoldDB" id="A0A523UXM5"/>
<gene>
    <name evidence="1" type="ORF">E3J62_02020</name>
</gene>
<reference evidence="1 2" key="1">
    <citation type="submission" date="2019-03" db="EMBL/GenBank/DDBJ databases">
        <title>Metabolic potential of uncultured bacteria and archaea associated with petroleum seepage in deep-sea sediments.</title>
        <authorList>
            <person name="Dong X."/>
            <person name="Hubert C."/>
        </authorList>
    </citation>
    <scope>NUCLEOTIDE SEQUENCE [LARGE SCALE GENOMIC DNA]</scope>
    <source>
        <strain evidence="1">E44_bin18</strain>
    </source>
</reference>
<accession>A0A523UXM5</accession>
<dbReference type="InterPro" id="IPR004155">
    <property type="entry name" value="PBS_lyase_HEAT"/>
</dbReference>
<dbReference type="InterPro" id="IPR011989">
    <property type="entry name" value="ARM-like"/>
</dbReference>
<dbReference type="Pfam" id="PF13646">
    <property type="entry name" value="HEAT_2"/>
    <property type="match status" value="2"/>
</dbReference>
<dbReference type="Proteomes" id="UP000315525">
    <property type="component" value="Unassembled WGS sequence"/>
</dbReference>
<organism evidence="1 2">
    <name type="scientific">candidate division TA06 bacterium</name>
    <dbReference type="NCBI Taxonomy" id="2250710"/>
    <lineage>
        <taxon>Bacteria</taxon>
        <taxon>Bacteria division TA06</taxon>
    </lineage>
</organism>
<sequence length="351" mass="38783">MRRNVIVAVALVGFLVPSYVLCSNGVFEKYRYHLDLFQEADVDTVIGLLGHADRGVRREALTLIGVAFRKGFSSAERAIPRLVEIMTTDSDLWLRVLAAGELAGVGDERALEPLLEIASDSMVDDIIRSTALHTLGTQGAKIGADKERVADIGRSLLDSPDLDARVQAFLALRLSEDRTKLKVFLQSFVDHYVHPDSSLMSQPALSPGQNRSAYNDFSSIFRDGLHSVALKTPDLLYELLEHPNEMVRSEVTWSLAQRGDRRVVDILIDLLKNSENGYVRALAAAGLEYVPDKKALPVLVEALKDNWSPYDGAGTVADVVYNTLVSAYDVEVESIGEPPGPYRYKIIKKEE</sequence>
<dbReference type="PANTHER" id="PTHR12697">
    <property type="entry name" value="PBS LYASE HEAT-LIKE PROTEIN"/>
    <property type="match status" value="1"/>
</dbReference>
<dbReference type="PANTHER" id="PTHR12697:SF5">
    <property type="entry name" value="DEOXYHYPUSINE HYDROXYLASE"/>
    <property type="match status" value="1"/>
</dbReference>
<dbReference type="SUPFAM" id="SSF48371">
    <property type="entry name" value="ARM repeat"/>
    <property type="match status" value="1"/>
</dbReference>
<dbReference type="EMBL" id="SOJN01000026">
    <property type="protein sequence ID" value="TET47253.1"/>
    <property type="molecule type" value="Genomic_DNA"/>
</dbReference>
<evidence type="ECO:0000313" key="1">
    <source>
        <dbReference type="EMBL" id="TET47253.1"/>
    </source>
</evidence>